<evidence type="ECO:0000256" key="4">
    <source>
        <dbReference type="ARBA" id="ARBA00022605"/>
    </source>
</evidence>
<comment type="pathway">
    <text evidence="1">Amino-acid biosynthesis; L-lysine biosynthesis via DAP pathway; DL-2,6-diaminopimelate from LL-2,6-diaminopimelate: step 1/1.</text>
</comment>
<dbReference type="EMBL" id="CAFBOJ010000012">
    <property type="protein sequence ID" value="CAB4972153.1"/>
    <property type="molecule type" value="Genomic_DNA"/>
</dbReference>
<evidence type="ECO:0000313" key="12">
    <source>
        <dbReference type="EMBL" id="CAB4914608.1"/>
    </source>
</evidence>
<dbReference type="GO" id="GO:0009089">
    <property type="term" value="P:lysine biosynthetic process via diaminopimelate"/>
    <property type="evidence" value="ECO:0007669"/>
    <property type="project" value="UniProtKB-UniPathway"/>
</dbReference>
<dbReference type="GO" id="GO:0008837">
    <property type="term" value="F:diaminopimelate epimerase activity"/>
    <property type="evidence" value="ECO:0007669"/>
    <property type="project" value="UniProtKB-EC"/>
</dbReference>
<dbReference type="AlphaFoldDB" id="A0A6J6ZQJ8"/>
<comment type="catalytic activity">
    <reaction evidence="7">
        <text>(2S,6S)-2,6-diaminopimelate = meso-2,6-diaminopimelate</text>
        <dbReference type="Rhea" id="RHEA:15393"/>
        <dbReference type="ChEBI" id="CHEBI:57609"/>
        <dbReference type="ChEBI" id="CHEBI:57791"/>
        <dbReference type="EC" id="5.1.1.7"/>
    </reaction>
</comment>
<dbReference type="HAMAP" id="MF_00197">
    <property type="entry name" value="DAP_epimerase"/>
    <property type="match status" value="1"/>
</dbReference>
<proteinExistence type="inferred from homology"/>
<evidence type="ECO:0000313" key="11">
    <source>
        <dbReference type="EMBL" id="CAB4839548.1"/>
    </source>
</evidence>
<dbReference type="EMBL" id="CAFAZX010000002">
    <property type="protein sequence ID" value="CAB4839548.1"/>
    <property type="molecule type" value="Genomic_DNA"/>
</dbReference>
<evidence type="ECO:0000256" key="1">
    <source>
        <dbReference type="ARBA" id="ARBA00005196"/>
    </source>
</evidence>
<dbReference type="GO" id="GO:0005829">
    <property type="term" value="C:cytosol"/>
    <property type="evidence" value="ECO:0007669"/>
    <property type="project" value="TreeGrafter"/>
</dbReference>
<gene>
    <name evidence="8" type="ORF">UFOPK2254_00081</name>
    <name evidence="9" type="ORF">UFOPK2907_00301</name>
    <name evidence="10" type="ORF">UFOPK3197_00228</name>
    <name evidence="11" type="ORF">UFOPK3241_00069</name>
    <name evidence="12" type="ORF">UFOPK3707_00008</name>
    <name evidence="13" type="ORF">UFOPK3937_00206</name>
    <name evidence="14" type="ORF">UFOPK4265_00113</name>
    <name evidence="15" type="ORF">UFOPK4401_00360</name>
</gene>
<evidence type="ECO:0000256" key="7">
    <source>
        <dbReference type="ARBA" id="ARBA00051712"/>
    </source>
</evidence>
<reference evidence="10" key="1">
    <citation type="submission" date="2020-05" db="EMBL/GenBank/DDBJ databases">
        <authorList>
            <person name="Chiriac C."/>
            <person name="Salcher M."/>
            <person name="Ghai R."/>
            <person name="Kavagutti S V."/>
        </authorList>
    </citation>
    <scope>NUCLEOTIDE SEQUENCE</scope>
</reference>
<evidence type="ECO:0000313" key="14">
    <source>
        <dbReference type="EMBL" id="CAB5046156.1"/>
    </source>
</evidence>
<evidence type="ECO:0000256" key="5">
    <source>
        <dbReference type="ARBA" id="ARBA00023154"/>
    </source>
</evidence>
<evidence type="ECO:0000256" key="2">
    <source>
        <dbReference type="ARBA" id="ARBA00010219"/>
    </source>
</evidence>
<dbReference type="EMBL" id="CAFBRB010000023">
    <property type="protein sequence ID" value="CAB5072792.1"/>
    <property type="molecule type" value="Genomic_DNA"/>
</dbReference>
<dbReference type="EMBL" id="CAEZZR010000017">
    <property type="protein sequence ID" value="CAB4766750.1"/>
    <property type="molecule type" value="Genomic_DNA"/>
</dbReference>
<keyword evidence="4" id="KW-0028">Amino-acid biosynthesis</keyword>
<protein>
    <recommendedName>
        <fullName evidence="3">diaminopimelate epimerase</fullName>
        <ecNumber evidence="3">5.1.1.7</ecNumber>
    </recommendedName>
</protein>
<dbReference type="Gene3D" id="3.10.310.10">
    <property type="entry name" value="Diaminopimelate Epimerase, Chain A, domain 1"/>
    <property type="match status" value="2"/>
</dbReference>
<sequence>MTTSPAILATYGHGTENDFVIIFDPLEELSVTTSECASICNRETGIGADGLIRITRPDGKWFMDYRNADGSIAEMCGNGIRVMARYLVERGHQPEGIFAINTRDGLKHLRVPATGDITVNMGQLTNEDEEITAFANGHTWNGYNISIGNPHAVVFVESVDGIGKFSEPPIVRPMESYPEGVNVEFVEFLEGNELKMRVYERGVGETQSCGTGTCAVALAATLKRGDRLPATWVIYPPGGRLEVAIDGHSNATLTGPAVLIREVDLTPYLRRPEVSK</sequence>
<dbReference type="InterPro" id="IPR018510">
    <property type="entry name" value="DAP_epimerase_AS"/>
</dbReference>
<name>A0A6J6ZQJ8_9ZZZZ</name>
<keyword evidence="6" id="KW-0413">Isomerase</keyword>
<dbReference type="EMBL" id="CAFBQK010000007">
    <property type="protein sequence ID" value="CAB5046156.1"/>
    <property type="molecule type" value="Genomic_DNA"/>
</dbReference>
<accession>A0A6J6ZQJ8</accession>
<dbReference type="PROSITE" id="PS01326">
    <property type="entry name" value="DAP_EPIMERASE"/>
    <property type="match status" value="1"/>
</dbReference>
<comment type="similarity">
    <text evidence="2">Belongs to the diaminopimelate epimerase family.</text>
</comment>
<evidence type="ECO:0000313" key="15">
    <source>
        <dbReference type="EMBL" id="CAB5072792.1"/>
    </source>
</evidence>
<dbReference type="PANTHER" id="PTHR31689">
    <property type="entry name" value="DIAMINOPIMELATE EPIMERASE, CHLOROPLASTIC"/>
    <property type="match status" value="1"/>
</dbReference>
<evidence type="ECO:0000256" key="6">
    <source>
        <dbReference type="ARBA" id="ARBA00023235"/>
    </source>
</evidence>
<dbReference type="UniPathway" id="UPA00034">
    <property type="reaction ID" value="UER00025"/>
</dbReference>
<evidence type="ECO:0000313" key="9">
    <source>
        <dbReference type="EMBL" id="CAB4766750.1"/>
    </source>
</evidence>
<evidence type="ECO:0000313" key="8">
    <source>
        <dbReference type="EMBL" id="CAB4649909.1"/>
    </source>
</evidence>
<dbReference type="NCBIfam" id="TIGR00652">
    <property type="entry name" value="DapF"/>
    <property type="match status" value="1"/>
</dbReference>
<dbReference type="Pfam" id="PF01678">
    <property type="entry name" value="DAP_epimerase"/>
    <property type="match status" value="2"/>
</dbReference>
<evidence type="ECO:0000256" key="3">
    <source>
        <dbReference type="ARBA" id="ARBA00013080"/>
    </source>
</evidence>
<dbReference type="SUPFAM" id="SSF54506">
    <property type="entry name" value="Diaminopimelate epimerase-like"/>
    <property type="match status" value="2"/>
</dbReference>
<organism evidence="10">
    <name type="scientific">freshwater metagenome</name>
    <dbReference type="NCBI Taxonomy" id="449393"/>
    <lineage>
        <taxon>unclassified sequences</taxon>
        <taxon>metagenomes</taxon>
        <taxon>ecological metagenomes</taxon>
    </lineage>
</organism>
<evidence type="ECO:0000313" key="13">
    <source>
        <dbReference type="EMBL" id="CAB4972153.1"/>
    </source>
</evidence>
<dbReference type="PANTHER" id="PTHR31689:SF0">
    <property type="entry name" value="DIAMINOPIMELATE EPIMERASE"/>
    <property type="match status" value="1"/>
</dbReference>
<keyword evidence="5" id="KW-0457">Lysine biosynthesis</keyword>
<dbReference type="EMBL" id="CAFABI010000015">
    <property type="protein sequence ID" value="CAB4821448.1"/>
    <property type="molecule type" value="Genomic_DNA"/>
</dbReference>
<dbReference type="InterPro" id="IPR001653">
    <property type="entry name" value="DAP_epimerase_DapF"/>
</dbReference>
<evidence type="ECO:0000313" key="10">
    <source>
        <dbReference type="EMBL" id="CAB4821448.1"/>
    </source>
</evidence>
<dbReference type="EMBL" id="CAFBMY010000001">
    <property type="protein sequence ID" value="CAB4914608.1"/>
    <property type="molecule type" value="Genomic_DNA"/>
</dbReference>
<dbReference type="EC" id="5.1.1.7" evidence="3"/>
<dbReference type="EMBL" id="CAEZWO010000004">
    <property type="protein sequence ID" value="CAB4649909.1"/>
    <property type="molecule type" value="Genomic_DNA"/>
</dbReference>